<keyword evidence="16" id="KW-1185">Reference proteome</keyword>
<evidence type="ECO:0000256" key="10">
    <source>
        <dbReference type="ARBA" id="ARBA00023180"/>
    </source>
</evidence>
<evidence type="ECO:0000256" key="7">
    <source>
        <dbReference type="ARBA" id="ARBA00022968"/>
    </source>
</evidence>
<sequence>MYPSGDEGGLGRYQSGACCMVRDSMCRPRFWKFLLLVVVLLMMAQFSLNILFYRNYDSLFYVNATSAEVLPSFESRVKWVRSKLPWVSGITENQVIVDQSQYLHISSNNRPVTLELEISNNTSSVDKNLKKFVGEEIINTVNSAVPSSETIQDKVRGKNSQLSSLPLSKLLLTDSREEDSKGTIAKSNMTLRAVSDNLLKASSGMHNNSDKKKNAIESKIPHLDAYTKSFTNESGSENDQENRKVLLSKEKPPCPPVPPKLVGSVKIHRTSPTLEEQERNHPELEPGGRFRPADCRARHRVAIIIPYRDRIQHLAVFLFHMHPILQRQQIDYAIYLVEQAGTGKFNRAMLMNVGALEALKQYQYDCFIFHDVDLIPEDDRNLYTCPEQPRHMSIAIDSMKYRLPYNDIFGGVSAMTVEQFRKVNGFSNKFWGWGGEDDDMSNRIKYHGFFISRYPANIGRYTMLSHKKDVPNPRRYQYLYEGKKRFKTDGLTSAKYRALDVQLRRLYTWVYVDLYPS</sequence>
<dbReference type="EMBL" id="JARKIK010000028">
    <property type="protein sequence ID" value="KAK8742505.1"/>
    <property type="molecule type" value="Genomic_DNA"/>
</dbReference>
<dbReference type="CDD" id="cd00899">
    <property type="entry name" value="b4GalT"/>
    <property type="match status" value="1"/>
</dbReference>
<evidence type="ECO:0000256" key="6">
    <source>
        <dbReference type="ARBA" id="ARBA00022692"/>
    </source>
</evidence>
<comment type="subcellular location">
    <subcellularLocation>
        <location evidence="1">Membrane</location>
        <topology evidence="1">Single-pass type II membrane protein</topology>
    </subcellularLocation>
</comment>
<evidence type="ECO:0008006" key="17">
    <source>
        <dbReference type="Google" id="ProtNLM"/>
    </source>
</evidence>
<comment type="pathway">
    <text evidence="2">Protein modification; protein glycosylation.</text>
</comment>
<feature type="compositionally biased region" description="Basic and acidic residues" evidence="11">
    <location>
        <begin position="276"/>
        <end position="291"/>
    </location>
</feature>
<gene>
    <name evidence="15" type="ORF">OTU49_001921</name>
</gene>
<evidence type="ECO:0000256" key="4">
    <source>
        <dbReference type="ARBA" id="ARBA00022676"/>
    </source>
</evidence>
<dbReference type="Gene3D" id="3.90.550.10">
    <property type="entry name" value="Spore Coat Polysaccharide Biosynthesis Protein SpsA, Chain A"/>
    <property type="match status" value="1"/>
</dbReference>
<evidence type="ECO:0000256" key="8">
    <source>
        <dbReference type="ARBA" id="ARBA00022989"/>
    </source>
</evidence>
<evidence type="ECO:0000313" key="15">
    <source>
        <dbReference type="EMBL" id="KAK8742505.1"/>
    </source>
</evidence>
<evidence type="ECO:0000256" key="3">
    <source>
        <dbReference type="ARBA" id="ARBA00005735"/>
    </source>
</evidence>
<protein>
    <recommendedName>
        <fullName evidence="17">Beta-1,4-N-acetylgalactosaminyltransferase bre-4</fullName>
    </recommendedName>
</protein>
<evidence type="ECO:0000256" key="11">
    <source>
        <dbReference type="SAM" id="MobiDB-lite"/>
    </source>
</evidence>
<name>A0AAW0XHQ2_CHEQU</name>
<dbReference type="GO" id="GO:0005794">
    <property type="term" value="C:Golgi apparatus"/>
    <property type="evidence" value="ECO:0007669"/>
    <property type="project" value="TreeGrafter"/>
</dbReference>
<organism evidence="15 16">
    <name type="scientific">Cherax quadricarinatus</name>
    <name type="common">Australian red claw crayfish</name>
    <dbReference type="NCBI Taxonomy" id="27406"/>
    <lineage>
        <taxon>Eukaryota</taxon>
        <taxon>Metazoa</taxon>
        <taxon>Ecdysozoa</taxon>
        <taxon>Arthropoda</taxon>
        <taxon>Crustacea</taxon>
        <taxon>Multicrustacea</taxon>
        <taxon>Malacostraca</taxon>
        <taxon>Eumalacostraca</taxon>
        <taxon>Eucarida</taxon>
        <taxon>Decapoda</taxon>
        <taxon>Pleocyemata</taxon>
        <taxon>Astacidea</taxon>
        <taxon>Parastacoidea</taxon>
        <taxon>Parastacidae</taxon>
        <taxon>Cherax</taxon>
    </lineage>
</organism>
<keyword evidence="6 12" id="KW-0812">Transmembrane</keyword>
<keyword evidence="4" id="KW-0328">Glycosyltransferase</keyword>
<evidence type="ECO:0000256" key="12">
    <source>
        <dbReference type="SAM" id="Phobius"/>
    </source>
</evidence>
<dbReference type="Proteomes" id="UP001445076">
    <property type="component" value="Unassembled WGS sequence"/>
</dbReference>
<keyword evidence="9 12" id="KW-0472">Membrane</keyword>
<feature type="transmembrane region" description="Helical" evidence="12">
    <location>
        <begin position="30"/>
        <end position="53"/>
    </location>
</feature>
<comment type="similarity">
    <text evidence="3">Belongs to the glycosyltransferase 7 family.</text>
</comment>
<evidence type="ECO:0000259" key="14">
    <source>
        <dbReference type="Pfam" id="PF13733"/>
    </source>
</evidence>
<dbReference type="InterPro" id="IPR003859">
    <property type="entry name" value="Galactosyl_T"/>
</dbReference>
<dbReference type="AlphaFoldDB" id="A0AAW0XHQ2"/>
<reference evidence="15 16" key="1">
    <citation type="journal article" date="2024" name="BMC Genomics">
        <title>Genome assembly of redclaw crayfish (Cherax quadricarinatus) provides insights into its immune adaptation and hypoxia tolerance.</title>
        <authorList>
            <person name="Liu Z."/>
            <person name="Zheng J."/>
            <person name="Li H."/>
            <person name="Fang K."/>
            <person name="Wang S."/>
            <person name="He J."/>
            <person name="Zhou D."/>
            <person name="Weng S."/>
            <person name="Chi M."/>
            <person name="Gu Z."/>
            <person name="He J."/>
            <person name="Li F."/>
            <person name="Wang M."/>
        </authorList>
    </citation>
    <scope>NUCLEOTIDE SEQUENCE [LARGE SCALE GENOMIC DNA]</scope>
    <source>
        <strain evidence="15">ZL_2023a</strain>
    </source>
</reference>
<keyword evidence="8 12" id="KW-1133">Transmembrane helix</keyword>
<dbReference type="GO" id="GO:0006688">
    <property type="term" value="P:glycosphingolipid biosynthetic process"/>
    <property type="evidence" value="ECO:0007669"/>
    <property type="project" value="TreeGrafter"/>
</dbReference>
<evidence type="ECO:0000259" key="13">
    <source>
        <dbReference type="Pfam" id="PF02709"/>
    </source>
</evidence>
<evidence type="ECO:0000256" key="2">
    <source>
        <dbReference type="ARBA" id="ARBA00004922"/>
    </source>
</evidence>
<keyword evidence="10" id="KW-0325">Glycoprotein</keyword>
<dbReference type="Pfam" id="PF13733">
    <property type="entry name" value="Glyco_transf_7N"/>
    <property type="match status" value="1"/>
</dbReference>
<keyword evidence="7" id="KW-0735">Signal-anchor</keyword>
<proteinExistence type="inferred from homology"/>
<dbReference type="PRINTS" id="PR02050">
    <property type="entry name" value="B14GALTRFASE"/>
</dbReference>
<feature type="domain" description="Galactosyltransferase N-terminal" evidence="14">
    <location>
        <begin position="254"/>
        <end position="386"/>
    </location>
</feature>
<evidence type="ECO:0000313" key="16">
    <source>
        <dbReference type="Proteomes" id="UP001445076"/>
    </source>
</evidence>
<feature type="region of interest" description="Disordered" evidence="11">
    <location>
        <begin position="269"/>
        <end position="291"/>
    </location>
</feature>
<dbReference type="Pfam" id="PF02709">
    <property type="entry name" value="Glyco_transf_7C"/>
    <property type="match status" value="1"/>
</dbReference>
<evidence type="ECO:0000256" key="1">
    <source>
        <dbReference type="ARBA" id="ARBA00004606"/>
    </source>
</evidence>
<feature type="domain" description="Galactosyltransferase C-terminal" evidence="13">
    <location>
        <begin position="390"/>
        <end position="467"/>
    </location>
</feature>
<dbReference type="InterPro" id="IPR029044">
    <property type="entry name" value="Nucleotide-diphossugar_trans"/>
</dbReference>
<dbReference type="SUPFAM" id="SSF53448">
    <property type="entry name" value="Nucleotide-diphospho-sugar transferases"/>
    <property type="match status" value="1"/>
</dbReference>
<dbReference type="GO" id="GO:0016020">
    <property type="term" value="C:membrane"/>
    <property type="evidence" value="ECO:0007669"/>
    <property type="project" value="UniProtKB-SubCell"/>
</dbReference>
<comment type="caution">
    <text evidence="15">The sequence shown here is derived from an EMBL/GenBank/DDBJ whole genome shotgun (WGS) entry which is preliminary data.</text>
</comment>
<accession>A0AAW0XHQ2</accession>
<dbReference type="GO" id="GO:0008378">
    <property type="term" value="F:galactosyltransferase activity"/>
    <property type="evidence" value="ECO:0007669"/>
    <property type="project" value="TreeGrafter"/>
</dbReference>
<dbReference type="PANTHER" id="PTHR19300">
    <property type="entry name" value="BETA-1,4-GALACTOSYLTRANSFERASE"/>
    <property type="match status" value="1"/>
</dbReference>
<dbReference type="InterPro" id="IPR027995">
    <property type="entry name" value="Galactosyl_T_N"/>
</dbReference>
<dbReference type="GO" id="GO:0033842">
    <property type="term" value="F:N-acetyl-beta-glucosaminyl-derivative 4-beta-N-acetylgalactosaminyltransferase activity"/>
    <property type="evidence" value="ECO:0007669"/>
    <property type="project" value="TreeGrafter"/>
</dbReference>
<evidence type="ECO:0000256" key="9">
    <source>
        <dbReference type="ARBA" id="ARBA00023136"/>
    </source>
</evidence>
<keyword evidence="5" id="KW-0808">Transferase</keyword>
<dbReference type="PANTHER" id="PTHR19300:SF57">
    <property type="entry name" value="BETA-1,4-N-ACETYLGALACTOSAMINYLTRANSFERASE"/>
    <property type="match status" value="1"/>
</dbReference>
<dbReference type="InterPro" id="IPR027791">
    <property type="entry name" value="Galactosyl_T_C"/>
</dbReference>
<evidence type="ECO:0000256" key="5">
    <source>
        <dbReference type="ARBA" id="ARBA00022679"/>
    </source>
</evidence>
<dbReference type="GO" id="GO:0005975">
    <property type="term" value="P:carbohydrate metabolic process"/>
    <property type="evidence" value="ECO:0007669"/>
    <property type="project" value="InterPro"/>
</dbReference>